<evidence type="ECO:0000259" key="6">
    <source>
        <dbReference type="PROSITE" id="PS50043"/>
    </source>
</evidence>
<dbReference type="PROSITE" id="PS50043">
    <property type="entry name" value="HTH_LUXR_2"/>
    <property type="match status" value="1"/>
</dbReference>
<dbReference type="Gene3D" id="3.40.50.2300">
    <property type="match status" value="1"/>
</dbReference>
<evidence type="ECO:0000313" key="9">
    <source>
        <dbReference type="Proteomes" id="UP000535838"/>
    </source>
</evidence>
<dbReference type="EMBL" id="JACJVQ010000003">
    <property type="protein sequence ID" value="MBB6633113.1"/>
    <property type="molecule type" value="Genomic_DNA"/>
</dbReference>
<evidence type="ECO:0000256" key="2">
    <source>
        <dbReference type="ARBA" id="ARBA00023015"/>
    </source>
</evidence>
<reference evidence="8 9" key="1">
    <citation type="submission" date="2020-08" db="EMBL/GenBank/DDBJ databases">
        <title>Cohnella phylogeny.</title>
        <authorList>
            <person name="Dunlap C."/>
        </authorList>
    </citation>
    <scope>NUCLEOTIDE SEQUENCE [LARGE SCALE GENOMIC DNA]</scope>
    <source>
        <strain evidence="8 9">DSM 25241</strain>
    </source>
</reference>
<dbReference type="CDD" id="cd06170">
    <property type="entry name" value="LuxR_C_like"/>
    <property type="match status" value="1"/>
</dbReference>
<dbReference type="PROSITE" id="PS50110">
    <property type="entry name" value="RESPONSE_REGULATORY"/>
    <property type="match status" value="1"/>
</dbReference>
<feature type="domain" description="HTH luxR-type" evidence="6">
    <location>
        <begin position="171"/>
        <end position="236"/>
    </location>
</feature>
<feature type="modified residue" description="4-aspartylphosphate" evidence="5">
    <location>
        <position position="60"/>
    </location>
</feature>
<dbReference type="SUPFAM" id="SSF52172">
    <property type="entry name" value="CheY-like"/>
    <property type="match status" value="1"/>
</dbReference>
<dbReference type="PRINTS" id="PR00038">
    <property type="entry name" value="HTHLUXR"/>
</dbReference>
<dbReference type="PROSITE" id="PS00622">
    <property type="entry name" value="HTH_LUXR_1"/>
    <property type="match status" value="1"/>
</dbReference>
<feature type="domain" description="Response regulatory" evidence="7">
    <location>
        <begin position="9"/>
        <end position="125"/>
    </location>
</feature>
<dbReference type="Pfam" id="PF00196">
    <property type="entry name" value="GerE"/>
    <property type="match status" value="1"/>
</dbReference>
<dbReference type="GO" id="GO:0003677">
    <property type="term" value="F:DNA binding"/>
    <property type="evidence" value="ECO:0007669"/>
    <property type="project" value="UniProtKB-KW"/>
</dbReference>
<dbReference type="InterPro" id="IPR011006">
    <property type="entry name" value="CheY-like_superfamily"/>
</dbReference>
<keyword evidence="3" id="KW-0238">DNA-binding</keyword>
<dbReference type="SMART" id="SM00448">
    <property type="entry name" value="REC"/>
    <property type="match status" value="1"/>
</dbReference>
<dbReference type="AlphaFoldDB" id="A0A841SKS8"/>
<dbReference type="GO" id="GO:0000160">
    <property type="term" value="P:phosphorelay signal transduction system"/>
    <property type="evidence" value="ECO:0007669"/>
    <property type="project" value="InterPro"/>
</dbReference>
<dbReference type="Proteomes" id="UP000535838">
    <property type="component" value="Unassembled WGS sequence"/>
</dbReference>
<evidence type="ECO:0000259" key="7">
    <source>
        <dbReference type="PROSITE" id="PS50110"/>
    </source>
</evidence>
<dbReference type="InterPro" id="IPR039420">
    <property type="entry name" value="WalR-like"/>
</dbReference>
<dbReference type="SMART" id="SM00421">
    <property type="entry name" value="HTH_LUXR"/>
    <property type="match status" value="1"/>
</dbReference>
<dbReference type="InterPro" id="IPR058245">
    <property type="entry name" value="NreC/VraR/RcsB-like_REC"/>
</dbReference>
<proteinExistence type="predicted"/>
<keyword evidence="2" id="KW-0805">Transcription regulation</keyword>
<dbReference type="PANTHER" id="PTHR43214">
    <property type="entry name" value="TWO-COMPONENT RESPONSE REGULATOR"/>
    <property type="match status" value="1"/>
</dbReference>
<evidence type="ECO:0000256" key="3">
    <source>
        <dbReference type="ARBA" id="ARBA00023125"/>
    </source>
</evidence>
<gene>
    <name evidence="8" type="ORF">H7B67_03165</name>
</gene>
<comment type="caution">
    <text evidence="8">The sequence shown here is derived from an EMBL/GenBank/DDBJ whole genome shotgun (WGS) entry which is preliminary data.</text>
</comment>
<protein>
    <submittedName>
        <fullName evidence="8">Response regulator transcription factor</fullName>
    </submittedName>
</protein>
<keyword evidence="1 5" id="KW-0597">Phosphoprotein</keyword>
<dbReference type="Pfam" id="PF00072">
    <property type="entry name" value="Response_reg"/>
    <property type="match status" value="1"/>
</dbReference>
<dbReference type="InterPro" id="IPR016032">
    <property type="entry name" value="Sig_transdc_resp-reg_C-effctor"/>
</dbReference>
<evidence type="ECO:0000256" key="1">
    <source>
        <dbReference type="ARBA" id="ARBA00022553"/>
    </source>
</evidence>
<evidence type="ECO:0000256" key="4">
    <source>
        <dbReference type="ARBA" id="ARBA00023163"/>
    </source>
</evidence>
<keyword evidence="9" id="KW-1185">Reference proteome</keyword>
<dbReference type="InterPro" id="IPR000792">
    <property type="entry name" value="Tscrpt_reg_LuxR_C"/>
</dbReference>
<evidence type="ECO:0000256" key="5">
    <source>
        <dbReference type="PROSITE-ProRule" id="PRU00169"/>
    </source>
</evidence>
<organism evidence="8 9">
    <name type="scientific">Cohnella thailandensis</name>
    <dbReference type="NCBI Taxonomy" id="557557"/>
    <lineage>
        <taxon>Bacteria</taxon>
        <taxon>Bacillati</taxon>
        <taxon>Bacillota</taxon>
        <taxon>Bacilli</taxon>
        <taxon>Bacillales</taxon>
        <taxon>Paenibacillaceae</taxon>
        <taxon>Cohnella</taxon>
    </lineage>
</organism>
<dbReference type="SUPFAM" id="SSF46894">
    <property type="entry name" value="C-terminal effector domain of the bipartite response regulators"/>
    <property type="match status" value="1"/>
</dbReference>
<evidence type="ECO:0000313" key="8">
    <source>
        <dbReference type="EMBL" id="MBB6633113.1"/>
    </source>
</evidence>
<name>A0A841SKS8_9BACL</name>
<accession>A0A841SKS8</accession>
<keyword evidence="4" id="KW-0804">Transcription</keyword>
<dbReference type="GO" id="GO:0006355">
    <property type="term" value="P:regulation of DNA-templated transcription"/>
    <property type="evidence" value="ECO:0007669"/>
    <property type="project" value="InterPro"/>
</dbReference>
<dbReference type="InterPro" id="IPR001789">
    <property type="entry name" value="Sig_transdc_resp-reg_receiver"/>
</dbReference>
<sequence>MKEERNAMRIVIAEDHPMFRNGVRSLLATTDDLEVVGEAASGEEAVRLAEELSPDLLLMDIRMPGMNGIEATQVIRERFPSIEVLILTMYRDDQSVFTAMRVGAKGYVLKDADEEELLQSIRMVGSGRAVFGTGIAERMMHYFSSQGTAVRESRLSEGLPAAGPGHAEWQSDPAFSELTRREAEILARIASGDTNAQIASQLHVSVKTVANNVSNILNKLQVMDRHEARRLVQQSRQERVGE</sequence>
<dbReference type="CDD" id="cd17535">
    <property type="entry name" value="REC_NarL-like"/>
    <property type="match status" value="1"/>
</dbReference>